<proteinExistence type="predicted"/>
<sequence>MPFVRPENVHEPAAPVIVHVAPPGLAVTVYEVGVAPAAAATVTVAERLPATAVGGGGVPGISRAWVGRPAYVAPQPAVPGT</sequence>
<gene>
    <name evidence="1" type="ORF">UFOPK3423_01235</name>
</gene>
<organism evidence="1">
    <name type="scientific">freshwater metagenome</name>
    <dbReference type="NCBI Taxonomy" id="449393"/>
    <lineage>
        <taxon>unclassified sequences</taxon>
        <taxon>metagenomes</taxon>
        <taxon>ecological metagenomes</taxon>
    </lineage>
</organism>
<name>A0A6J7EB71_9ZZZZ</name>
<dbReference type="EMBL" id="CAFBLQ010000149">
    <property type="protein sequence ID" value="CAB4879651.1"/>
    <property type="molecule type" value="Genomic_DNA"/>
</dbReference>
<evidence type="ECO:0000313" key="1">
    <source>
        <dbReference type="EMBL" id="CAB4879651.1"/>
    </source>
</evidence>
<accession>A0A6J7EB71</accession>
<dbReference type="AlphaFoldDB" id="A0A6J7EB71"/>
<protein>
    <submittedName>
        <fullName evidence="1">Unannotated protein</fullName>
    </submittedName>
</protein>
<reference evidence="1" key="1">
    <citation type="submission" date="2020-05" db="EMBL/GenBank/DDBJ databases">
        <authorList>
            <person name="Chiriac C."/>
            <person name="Salcher M."/>
            <person name="Ghai R."/>
            <person name="Kavagutti S V."/>
        </authorList>
    </citation>
    <scope>NUCLEOTIDE SEQUENCE</scope>
</reference>